<evidence type="ECO:0000256" key="1">
    <source>
        <dbReference type="SAM" id="MobiDB-lite"/>
    </source>
</evidence>
<proteinExistence type="predicted"/>
<gene>
    <name evidence="2" type="ORF">ONZ51_g11190</name>
</gene>
<reference evidence="2" key="1">
    <citation type="submission" date="2022-11" db="EMBL/GenBank/DDBJ databases">
        <title>Genome Sequence of Cubamyces cubensis.</title>
        <authorList>
            <person name="Buettner E."/>
        </authorList>
    </citation>
    <scope>NUCLEOTIDE SEQUENCE</scope>
    <source>
        <strain evidence="2">MPL-01</strain>
    </source>
</reference>
<sequence length="333" mass="37475">MECTDIPYSSNVYYSPSPGSYAVIRLNPVEMIRPFNDPQALLEAQAMRPKSYLIMLQMVRFQIQSSLVFVVEPIATTLRPEDKAQDITPDLCIPIFPNTSHPTGREPVKPEPEGLFPYNNCYHWYDAEMVDVRVRARPEEFDETHAVALSVDMRMDMETAWEKEFSRIVQIQRTRQAEVPTKANPPREQPALSSPVPTSAHLIANLQCTAELDDTSSSTMGLESISTFGGRSNHSLDDLAAMDIFSGPNDDAALVPLVDLWISELGDHLKQEDIPSPSEMLAEFEHIAKIVKEARVRSYATLTAHISADDTSSDIKAHPDDRKRILTMFRLCR</sequence>
<name>A0AAD7X493_9APHY</name>
<evidence type="ECO:0000313" key="2">
    <source>
        <dbReference type="EMBL" id="KAJ8461988.1"/>
    </source>
</evidence>
<keyword evidence="3" id="KW-1185">Reference proteome</keyword>
<dbReference type="AlphaFoldDB" id="A0AAD7X493"/>
<feature type="region of interest" description="Disordered" evidence="1">
    <location>
        <begin position="174"/>
        <end position="195"/>
    </location>
</feature>
<comment type="caution">
    <text evidence="2">The sequence shown here is derived from an EMBL/GenBank/DDBJ whole genome shotgun (WGS) entry which is preliminary data.</text>
</comment>
<accession>A0AAD7X493</accession>
<dbReference type="Proteomes" id="UP001215151">
    <property type="component" value="Unassembled WGS sequence"/>
</dbReference>
<protein>
    <submittedName>
        <fullName evidence="2">Uncharacterized protein</fullName>
    </submittedName>
</protein>
<dbReference type="EMBL" id="JAPEVG010000506">
    <property type="protein sequence ID" value="KAJ8461988.1"/>
    <property type="molecule type" value="Genomic_DNA"/>
</dbReference>
<organism evidence="2 3">
    <name type="scientific">Trametes cubensis</name>
    <dbReference type="NCBI Taxonomy" id="1111947"/>
    <lineage>
        <taxon>Eukaryota</taxon>
        <taxon>Fungi</taxon>
        <taxon>Dikarya</taxon>
        <taxon>Basidiomycota</taxon>
        <taxon>Agaricomycotina</taxon>
        <taxon>Agaricomycetes</taxon>
        <taxon>Polyporales</taxon>
        <taxon>Polyporaceae</taxon>
        <taxon>Trametes</taxon>
    </lineage>
</organism>
<evidence type="ECO:0000313" key="3">
    <source>
        <dbReference type="Proteomes" id="UP001215151"/>
    </source>
</evidence>